<gene>
    <name evidence="1" type="ORF">CANTEDRAFT_93731</name>
</gene>
<dbReference type="AlphaFoldDB" id="G3B3Q4"/>
<reference evidence="1 2" key="1">
    <citation type="journal article" date="2011" name="Proc. Natl. Acad. Sci. U.S.A.">
        <title>Comparative genomics of xylose-fermenting fungi for enhanced biofuel production.</title>
        <authorList>
            <person name="Wohlbach D.J."/>
            <person name="Kuo A."/>
            <person name="Sato T.K."/>
            <person name="Potts K.M."/>
            <person name="Salamov A.A."/>
            <person name="LaButti K.M."/>
            <person name="Sun H."/>
            <person name="Clum A."/>
            <person name="Pangilinan J.L."/>
            <person name="Lindquist E.A."/>
            <person name="Lucas S."/>
            <person name="Lapidus A."/>
            <person name="Jin M."/>
            <person name="Gunawan C."/>
            <person name="Balan V."/>
            <person name="Dale B.E."/>
            <person name="Jeffries T.W."/>
            <person name="Zinkel R."/>
            <person name="Barry K.W."/>
            <person name="Grigoriev I.V."/>
            <person name="Gasch A.P."/>
        </authorList>
    </citation>
    <scope>NUCLEOTIDE SEQUENCE [LARGE SCALE GENOMIC DNA]</scope>
    <source>
        <strain evidence="2">ATCC 10573 / BCRC 21748 / CBS 615 / JCM 9827 / NBRC 10315 / NRRL Y-1498 / VKM Y-70</strain>
    </source>
</reference>
<dbReference type="RefSeq" id="XP_006686525.1">
    <property type="nucleotide sequence ID" value="XM_006686462.1"/>
</dbReference>
<protein>
    <submittedName>
        <fullName evidence="1">Uncharacterized protein</fullName>
    </submittedName>
</protein>
<dbReference type="Proteomes" id="UP000000707">
    <property type="component" value="Unassembled WGS sequence"/>
</dbReference>
<name>G3B3Q4_CANTC</name>
<evidence type="ECO:0000313" key="2">
    <source>
        <dbReference type="Proteomes" id="UP000000707"/>
    </source>
</evidence>
<accession>G3B3Q4</accession>
<dbReference type="HOGENOM" id="CLU_963104_0_0_1"/>
<organism evidence="2">
    <name type="scientific">Candida tenuis (strain ATCC 10573 / BCRC 21748 / CBS 615 / JCM 9827 / NBRC 10315 / NRRL Y-1498 / VKM Y-70)</name>
    <name type="common">Yeast</name>
    <name type="synonym">Yamadazyma tenuis</name>
    <dbReference type="NCBI Taxonomy" id="590646"/>
    <lineage>
        <taxon>Eukaryota</taxon>
        <taxon>Fungi</taxon>
        <taxon>Dikarya</taxon>
        <taxon>Ascomycota</taxon>
        <taxon>Saccharomycotina</taxon>
        <taxon>Pichiomycetes</taxon>
        <taxon>Debaryomycetaceae</taxon>
        <taxon>Yamadazyma</taxon>
    </lineage>
</organism>
<sequence>METAHMILSSNFGNPFNSRPSPTFAFENQVFPFADKYVICGDLNIDTCEARIESFELKLNQHVRQTIYTMAGPGYKVREVCNTTSQMVNLDYSKLEGTYKIPFFFICDMPTTKSEHFSQYYELEMILVTPRRKYNVKELVNVRKQTRPQTLSITANFHKQEFVLTTPKSFYKNQTNVVRFEYPGEVYVCVFVVERISVSVTNGENYSVSARKKVYDGTKREVSIPGKVLKQMSSGYVSKLACCEHQLEVKVSVSGKIWTVKLSIDVEAEKPASFPPTYTDIEELPRYER</sequence>
<evidence type="ECO:0000313" key="1">
    <source>
        <dbReference type="EMBL" id="EGV64211.1"/>
    </source>
</evidence>
<dbReference type="EMBL" id="GL996521">
    <property type="protein sequence ID" value="EGV64211.1"/>
    <property type="molecule type" value="Genomic_DNA"/>
</dbReference>
<dbReference type="KEGG" id="cten:18250319"/>
<dbReference type="GeneID" id="18250319"/>
<proteinExistence type="predicted"/>
<keyword evidence="2" id="KW-1185">Reference proteome</keyword>